<comment type="caution">
    <text evidence="1">The sequence shown here is derived from an EMBL/GenBank/DDBJ whole genome shotgun (WGS) entry which is preliminary data.</text>
</comment>
<keyword evidence="2" id="KW-1185">Reference proteome</keyword>
<dbReference type="RefSeq" id="WP_377088726.1">
    <property type="nucleotide sequence ID" value="NZ_JBHSJL010000014.1"/>
</dbReference>
<gene>
    <name evidence="1" type="ORF">ACFSW8_16190</name>
</gene>
<accession>A0ABW4ZEX7</accession>
<proteinExistence type="predicted"/>
<sequence length="483" mass="54004">MNAKQRTQLQHLVDLILTDTPLSSQQTQQLDHLLQDPEARSHYLNLVELDSHLPSALEQADILDLLEEPKPPLSLWLPISAAAIAILTFILGFKIGQHPTPTLATTPPPSVDSHSPAPNASITSILGVRWAQPADSLHNIRKIVFESGLIELTHQSGVQVTIEGPASYQVTGPNAGKLDYGKCVANVPRGAEGYTVDYSMGKVVDLGTEFGMELTQNGELSVGVFKGLVELHPEGSQTVSTITQDHALRQHISNPTQIDSIPFERSKFIRHVPSREFSWHITSHTPVTKTFDISHLVWKPGDFRTVIKWMQGQDAIKITSASIWRDGVLISQDNHLATVGTLNRTSNNIYNFSIPEDQYQRGYWQLKIDFSPLDKSNSSISTEGILLLEEGLAFNASKNDFIGTWRYDHNGSSWERTLHPDGSIELFENGRLKPGFKKSHWIVEDGVMKVWIPHRNAFEDHILRDPNTLIFVNEPYRNAHKVP</sequence>
<organism evidence="1 2">
    <name type="scientific">Rubritalea tangerina</name>
    <dbReference type="NCBI Taxonomy" id="430798"/>
    <lineage>
        <taxon>Bacteria</taxon>
        <taxon>Pseudomonadati</taxon>
        <taxon>Verrucomicrobiota</taxon>
        <taxon>Verrucomicrobiia</taxon>
        <taxon>Verrucomicrobiales</taxon>
        <taxon>Rubritaleaceae</taxon>
        <taxon>Rubritalea</taxon>
    </lineage>
</organism>
<dbReference type="EMBL" id="JBHUJB010000080">
    <property type="protein sequence ID" value="MFD2160445.1"/>
    <property type="molecule type" value="Genomic_DNA"/>
</dbReference>
<evidence type="ECO:0008006" key="3">
    <source>
        <dbReference type="Google" id="ProtNLM"/>
    </source>
</evidence>
<dbReference type="PANTHER" id="PTHR30273">
    <property type="entry name" value="PERIPLASMIC SIGNAL SENSOR AND SIGMA FACTOR ACTIVATOR FECR-RELATED"/>
    <property type="match status" value="1"/>
</dbReference>
<evidence type="ECO:0000313" key="2">
    <source>
        <dbReference type="Proteomes" id="UP001597389"/>
    </source>
</evidence>
<name>A0ABW4ZEX7_9BACT</name>
<dbReference type="InterPro" id="IPR012373">
    <property type="entry name" value="Ferrdict_sens_TM"/>
</dbReference>
<dbReference type="PANTHER" id="PTHR30273:SF2">
    <property type="entry name" value="PROTEIN FECR"/>
    <property type="match status" value="1"/>
</dbReference>
<reference evidence="2" key="1">
    <citation type="journal article" date="2019" name="Int. J. Syst. Evol. Microbiol.">
        <title>The Global Catalogue of Microorganisms (GCM) 10K type strain sequencing project: providing services to taxonomists for standard genome sequencing and annotation.</title>
        <authorList>
            <consortium name="The Broad Institute Genomics Platform"/>
            <consortium name="The Broad Institute Genome Sequencing Center for Infectious Disease"/>
            <person name="Wu L."/>
            <person name="Ma J."/>
        </authorList>
    </citation>
    <scope>NUCLEOTIDE SEQUENCE [LARGE SCALE GENOMIC DNA]</scope>
    <source>
        <strain evidence="2">CCUG 57942</strain>
    </source>
</reference>
<evidence type="ECO:0000313" key="1">
    <source>
        <dbReference type="EMBL" id="MFD2160445.1"/>
    </source>
</evidence>
<protein>
    <recommendedName>
        <fullName evidence="3">FecR protein domain-containing protein</fullName>
    </recommendedName>
</protein>
<dbReference type="Proteomes" id="UP001597389">
    <property type="component" value="Unassembled WGS sequence"/>
</dbReference>